<protein>
    <recommendedName>
        <fullName evidence="8">Protein kinase domain-containing protein</fullName>
    </recommendedName>
</protein>
<keyword evidence="2" id="KW-0723">Serine/threonine-protein kinase</keyword>
<dbReference type="AlphaFoldDB" id="A0A409VVW8"/>
<dbReference type="Gene3D" id="1.10.510.10">
    <property type="entry name" value="Transferase(Phosphotransferase) domain 1"/>
    <property type="match status" value="1"/>
</dbReference>
<evidence type="ECO:0000256" key="5">
    <source>
        <dbReference type="ARBA" id="ARBA00022777"/>
    </source>
</evidence>
<dbReference type="InterPro" id="IPR011009">
    <property type="entry name" value="Kinase-like_dom_sf"/>
</dbReference>
<organism evidence="9 10">
    <name type="scientific">Gymnopilus dilepis</name>
    <dbReference type="NCBI Taxonomy" id="231916"/>
    <lineage>
        <taxon>Eukaryota</taxon>
        <taxon>Fungi</taxon>
        <taxon>Dikarya</taxon>
        <taxon>Basidiomycota</taxon>
        <taxon>Agaricomycotina</taxon>
        <taxon>Agaricomycetes</taxon>
        <taxon>Agaricomycetidae</taxon>
        <taxon>Agaricales</taxon>
        <taxon>Agaricineae</taxon>
        <taxon>Hymenogastraceae</taxon>
        <taxon>Gymnopilus</taxon>
    </lineage>
</organism>
<dbReference type="Proteomes" id="UP000284706">
    <property type="component" value="Unassembled WGS sequence"/>
</dbReference>
<evidence type="ECO:0000259" key="8">
    <source>
        <dbReference type="PROSITE" id="PS50011"/>
    </source>
</evidence>
<dbReference type="PROSITE" id="PS50011">
    <property type="entry name" value="PROTEIN_KINASE_DOM"/>
    <property type="match status" value="1"/>
</dbReference>
<evidence type="ECO:0000256" key="3">
    <source>
        <dbReference type="ARBA" id="ARBA00022679"/>
    </source>
</evidence>
<reference evidence="9 10" key="1">
    <citation type="journal article" date="2018" name="Evol. Lett.">
        <title>Horizontal gene cluster transfer increased hallucinogenic mushroom diversity.</title>
        <authorList>
            <person name="Reynolds H.T."/>
            <person name="Vijayakumar V."/>
            <person name="Gluck-Thaler E."/>
            <person name="Korotkin H.B."/>
            <person name="Matheny P.B."/>
            <person name="Slot J.C."/>
        </authorList>
    </citation>
    <scope>NUCLEOTIDE SEQUENCE [LARGE SCALE GENOMIC DNA]</scope>
    <source>
        <strain evidence="9 10">SRW20</strain>
    </source>
</reference>
<dbReference type="STRING" id="231916.A0A409VVW8"/>
<accession>A0A409VVW8</accession>
<dbReference type="GO" id="GO:0005524">
    <property type="term" value="F:ATP binding"/>
    <property type="evidence" value="ECO:0007669"/>
    <property type="project" value="UniProtKB-KW"/>
</dbReference>
<feature type="compositionally biased region" description="Low complexity" evidence="7">
    <location>
        <begin position="44"/>
        <end position="60"/>
    </location>
</feature>
<feature type="compositionally biased region" description="Basic and acidic residues" evidence="7">
    <location>
        <begin position="407"/>
        <end position="465"/>
    </location>
</feature>
<dbReference type="InterPro" id="IPR000719">
    <property type="entry name" value="Prot_kinase_dom"/>
</dbReference>
<dbReference type="GO" id="GO:0004674">
    <property type="term" value="F:protein serine/threonine kinase activity"/>
    <property type="evidence" value="ECO:0007669"/>
    <property type="project" value="UniProtKB-KW"/>
</dbReference>
<evidence type="ECO:0000313" key="10">
    <source>
        <dbReference type="Proteomes" id="UP000284706"/>
    </source>
</evidence>
<comment type="caution">
    <text evidence="9">The sequence shown here is derived from an EMBL/GenBank/DDBJ whole genome shotgun (WGS) entry which is preliminary data.</text>
</comment>
<dbReference type="InParanoid" id="A0A409VVW8"/>
<dbReference type="SUPFAM" id="SSF56112">
    <property type="entry name" value="Protein kinase-like (PK-like)"/>
    <property type="match status" value="1"/>
</dbReference>
<keyword evidence="6" id="KW-0067">ATP-binding</keyword>
<evidence type="ECO:0000256" key="4">
    <source>
        <dbReference type="ARBA" id="ARBA00022741"/>
    </source>
</evidence>
<dbReference type="OrthoDB" id="5987198at2759"/>
<comment type="similarity">
    <text evidence="1">Belongs to the protein kinase superfamily. CAMK Ser/Thr protein kinase family. NIM1 subfamily.</text>
</comment>
<evidence type="ECO:0000256" key="1">
    <source>
        <dbReference type="ARBA" id="ARBA00010791"/>
    </source>
</evidence>
<proteinExistence type="inferred from homology"/>
<dbReference type="PANTHER" id="PTHR24346:SF82">
    <property type="entry name" value="KP78A-RELATED"/>
    <property type="match status" value="1"/>
</dbReference>
<dbReference type="SMART" id="SM00220">
    <property type="entry name" value="S_TKc"/>
    <property type="match status" value="1"/>
</dbReference>
<dbReference type="Pfam" id="PF00069">
    <property type="entry name" value="Pkinase"/>
    <property type="match status" value="1"/>
</dbReference>
<evidence type="ECO:0000256" key="7">
    <source>
        <dbReference type="SAM" id="MobiDB-lite"/>
    </source>
</evidence>
<feature type="compositionally biased region" description="Pro residues" evidence="7">
    <location>
        <begin position="32"/>
        <end position="43"/>
    </location>
</feature>
<evidence type="ECO:0000256" key="6">
    <source>
        <dbReference type="ARBA" id="ARBA00022840"/>
    </source>
</evidence>
<name>A0A409VVW8_9AGAR</name>
<dbReference type="GO" id="GO:0005737">
    <property type="term" value="C:cytoplasm"/>
    <property type="evidence" value="ECO:0007669"/>
    <property type="project" value="TreeGrafter"/>
</dbReference>
<keyword evidence="5" id="KW-0418">Kinase</keyword>
<dbReference type="EMBL" id="NHYE01005543">
    <property type="protein sequence ID" value="PPQ70387.1"/>
    <property type="molecule type" value="Genomic_DNA"/>
</dbReference>
<evidence type="ECO:0000256" key="2">
    <source>
        <dbReference type="ARBA" id="ARBA00022527"/>
    </source>
</evidence>
<keyword evidence="3" id="KW-0808">Transferase</keyword>
<keyword evidence="10" id="KW-1185">Reference proteome</keyword>
<sequence length="524" mass="60479">MSLAIRTVLRPVVWSDVDSRGHTLRRPRSPSCDPPSSAPPANPGAPGQQPQQQQQYPPDATGYPPRKKLKQYGSTSALYYPPALSPSEKLWRDRYTYLLQRGYQLRPRYSPNWTPTAFGNGRHHHSGEDHIMQILPQVLDGIRREDGLVVCIKMIQDTRKAKQIQITEYFSTRRLTADSRNHVVPFYDAFMDNFSPHIQFMVMPVLRRFDDPEFRLVVDVVDFVSQVLEGLTFLHENNVAHHNLTAEHIMMDAKTLIPTGWHFVSHFCEPDGMTRIAPLDRRHLPVRYYFVGFGNCYHIPPDQKPLVMDIGGSDDDVPELFKGRPYDPYKLDVYTLGNVFLRELYQACPSLRFPKYTSLDFLDELIKYMRIPEFEKRPGADKVLRRWYRIRDMLNEEEIEEKVLCRRERPRERKGSSRHSQGRERDERRSGDGRDGRREERREGHRDERRERDGDVRREPRRDATDSPTGGAGSGSASSSTSTSTSDGTSWGSPGGGRSNKRDITSILNRVRLNSILSLWVVLC</sequence>
<feature type="region of interest" description="Disordered" evidence="7">
    <location>
        <begin position="407"/>
        <end position="501"/>
    </location>
</feature>
<keyword evidence="4" id="KW-0547">Nucleotide-binding</keyword>
<feature type="region of interest" description="Disordered" evidence="7">
    <location>
        <begin position="16"/>
        <end position="68"/>
    </location>
</feature>
<evidence type="ECO:0000313" key="9">
    <source>
        <dbReference type="EMBL" id="PPQ70387.1"/>
    </source>
</evidence>
<dbReference type="PANTHER" id="PTHR24346">
    <property type="entry name" value="MAP/MICROTUBULE AFFINITY-REGULATING KINASE"/>
    <property type="match status" value="1"/>
</dbReference>
<feature type="compositionally biased region" description="Low complexity" evidence="7">
    <location>
        <begin position="475"/>
        <end position="492"/>
    </location>
</feature>
<feature type="domain" description="Protein kinase" evidence="8">
    <location>
        <begin position="112"/>
        <end position="429"/>
    </location>
</feature>
<gene>
    <name evidence="9" type="ORF">CVT26_013852</name>
</gene>
<dbReference type="GO" id="GO:0035556">
    <property type="term" value="P:intracellular signal transduction"/>
    <property type="evidence" value="ECO:0007669"/>
    <property type="project" value="TreeGrafter"/>
</dbReference>